<dbReference type="OrthoDB" id="6378561at2"/>
<dbReference type="InterPro" id="IPR039523">
    <property type="entry name" value="RimK-rel_E_lig_ATP-grasp"/>
</dbReference>
<proteinExistence type="predicted"/>
<dbReference type="KEGG" id="nwr:E3U44_08230"/>
<feature type="domain" description="Alpha-L-glutamate ligase-related protein ATP-grasp" evidence="1">
    <location>
        <begin position="27"/>
        <end position="280"/>
    </location>
</feature>
<evidence type="ECO:0000313" key="2">
    <source>
        <dbReference type="EMBL" id="QBQ54494.1"/>
    </source>
</evidence>
<dbReference type="RefSeq" id="WP_134357691.1">
    <property type="nucleotide sequence ID" value="NZ_CP038033.1"/>
</dbReference>
<dbReference type="Pfam" id="PF14397">
    <property type="entry name" value="ATPgrasp_ST"/>
    <property type="match status" value="1"/>
</dbReference>
<organism evidence="2 3">
    <name type="scientific">Nitrosococcus wardiae</name>
    <dbReference type="NCBI Taxonomy" id="1814290"/>
    <lineage>
        <taxon>Bacteria</taxon>
        <taxon>Pseudomonadati</taxon>
        <taxon>Pseudomonadota</taxon>
        <taxon>Gammaproteobacteria</taxon>
        <taxon>Chromatiales</taxon>
        <taxon>Chromatiaceae</taxon>
        <taxon>Nitrosococcus</taxon>
    </lineage>
</organism>
<accession>A0A4P7BZ72</accession>
<sequence>MTDTNYKSFIPDLVYLKMHPLNGVYSKWIDDKLTMRYVFSHYAEYMPKYYFEIQKNKILRLIDYSHNFNSKPAFDDVLDLLKEEECLALKPWTGSGGRGFHKLSVKDDQFYLDNHKITKDEIKSLFAKLDNYIVTEYVSSHAEIQKIYDVTPNTLRLMVIYDQSDGPQITGAFMRFGVKSSGMVDNAGAGGIFCGVRLSDGALFSPKQAVNGNVINVENHPDTGVTIKGYLPHWGIITKKMIEIGYSMPQLVYTGYDIVITNNSFKFIEINSHQDLQYIQPFFPLMENEYCRRFFTIR</sequence>
<dbReference type="EMBL" id="CP038033">
    <property type="protein sequence ID" value="QBQ54494.1"/>
    <property type="molecule type" value="Genomic_DNA"/>
</dbReference>
<protein>
    <recommendedName>
        <fullName evidence="1">Alpha-L-glutamate ligase-related protein ATP-grasp domain-containing protein</fullName>
    </recommendedName>
</protein>
<dbReference type="AlphaFoldDB" id="A0A4P7BZ72"/>
<keyword evidence="3" id="KW-1185">Reference proteome</keyword>
<evidence type="ECO:0000259" key="1">
    <source>
        <dbReference type="Pfam" id="PF14397"/>
    </source>
</evidence>
<gene>
    <name evidence="2" type="ORF">E3U44_08230</name>
</gene>
<reference evidence="2 3" key="1">
    <citation type="submission" date="2019-03" db="EMBL/GenBank/DDBJ databases">
        <title>The genome sequence of Nitrosococcus wardiae strain D1FHST reveals the archetypal metabolic capacity of ammonia-oxidizing Gammaproteobacteria.</title>
        <authorList>
            <person name="Wang L."/>
            <person name="Lim C.K."/>
            <person name="Hanson T.E."/>
            <person name="Dang H."/>
            <person name="Klotz M.G."/>
        </authorList>
    </citation>
    <scope>NUCLEOTIDE SEQUENCE [LARGE SCALE GENOMIC DNA]</scope>
    <source>
        <strain evidence="2 3">D1FHS</strain>
    </source>
</reference>
<dbReference type="Proteomes" id="UP000294325">
    <property type="component" value="Chromosome"/>
</dbReference>
<dbReference type="SUPFAM" id="SSF56059">
    <property type="entry name" value="Glutathione synthetase ATP-binding domain-like"/>
    <property type="match status" value="1"/>
</dbReference>
<name>A0A4P7BZ72_9GAMM</name>
<evidence type="ECO:0000313" key="3">
    <source>
        <dbReference type="Proteomes" id="UP000294325"/>
    </source>
</evidence>